<comment type="caution">
    <text evidence="2">The sequence shown here is derived from an EMBL/GenBank/DDBJ whole genome shotgun (WGS) entry which is preliminary data.</text>
</comment>
<accession>A0A4Y2A7L1</accession>
<name>A0A4Y2A7L1_ARAVE</name>
<evidence type="ECO:0000256" key="1">
    <source>
        <dbReference type="SAM" id="MobiDB-lite"/>
    </source>
</evidence>
<organism evidence="2 3">
    <name type="scientific">Araneus ventricosus</name>
    <name type="common">Orbweaver spider</name>
    <name type="synonym">Epeira ventricosa</name>
    <dbReference type="NCBI Taxonomy" id="182803"/>
    <lineage>
        <taxon>Eukaryota</taxon>
        <taxon>Metazoa</taxon>
        <taxon>Ecdysozoa</taxon>
        <taxon>Arthropoda</taxon>
        <taxon>Chelicerata</taxon>
        <taxon>Arachnida</taxon>
        <taxon>Araneae</taxon>
        <taxon>Araneomorphae</taxon>
        <taxon>Entelegynae</taxon>
        <taxon>Araneoidea</taxon>
        <taxon>Araneidae</taxon>
        <taxon>Araneus</taxon>
    </lineage>
</organism>
<proteinExistence type="predicted"/>
<protein>
    <submittedName>
        <fullName evidence="2">Uncharacterized protein</fullName>
    </submittedName>
</protein>
<evidence type="ECO:0000313" key="3">
    <source>
        <dbReference type="Proteomes" id="UP000499080"/>
    </source>
</evidence>
<feature type="region of interest" description="Disordered" evidence="1">
    <location>
        <begin position="50"/>
        <end position="73"/>
    </location>
</feature>
<dbReference type="EMBL" id="BGPR01000006">
    <property type="protein sequence ID" value="GBL74904.1"/>
    <property type="molecule type" value="Genomic_DNA"/>
</dbReference>
<sequence length="73" mass="8407">MPTTYEKETERLRKHLAEVETNEDPDFANEDNGSEDVLEEISLDHESFCEHDADSEEDGEFGNKDVNNLELFS</sequence>
<evidence type="ECO:0000313" key="2">
    <source>
        <dbReference type="EMBL" id="GBL74904.1"/>
    </source>
</evidence>
<dbReference type="OrthoDB" id="6466835at2759"/>
<dbReference type="Proteomes" id="UP000499080">
    <property type="component" value="Unassembled WGS sequence"/>
</dbReference>
<reference evidence="2 3" key="1">
    <citation type="journal article" date="2019" name="Sci. Rep.">
        <title>Orb-weaving spider Araneus ventricosus genome elucidates the spidroin gene catalogue.</title>
        <authorList>
            <person name="Kono N."/>
            <person name="Nakamura H."/>
            <person name="Ohtoshi R."/>
            <person name="Moran D.A.P."/>
            <person name="Shinohara A."/>
            <person name="Yoshida Y."/>
            <person name="Fujiwara M."/>
            <person name="Mori M."/>
            <person name="Tomita M."/>
            <person name="Arakawa K."/>
        </authorList>
    </citation>
    <scope>NUCLEOTIDE SEQUENCE [LARGE SCALE GENOMIC DNA]</scope>
</reference>
<dbReference type="AlphaFoldDB" id="A0A4Y2A7L1"/>
<keyword evidence="3" id="KW-1185">Reference proteome</keyword>
<gene>
    <name evidence="2" type="ORF">AVEN_243737_1</name>
</gene>